<gene>
    <name evidence="2" type="ORF">JKG68_00750</name>
</gene>
<name>A0A936Z9F1_9HYPH</name>
<dbReference type="EMBL" id="JAEQMY010000001">
    <property type="protein sequence ID" value="MBL0402492.1"/>
    <property type="molecule type" value="Genomic_DNA"/>
</dbReference>
<evidence type="ECO:0000313" key="3">
    <source>
        <dbReference type="Proteomes" id="UP000605848"/>
    </source>
</evidence>
<feature type="domain" description="AB hydrolase-1" evidence="1">
    <location>
        <begin position="76"/>
        <end position="182"/>
    </location>
</feature>
<dbReference type="GO" id="GO:0016787">
    <property type="term" value="F:hydrolase activity"/>
    <property type="evidence" value="ECO:0007669"/>
    <property type="project" value="UniProtKB-KW"/>
</dbReference>
<dbReference type="RefSeq" id="WP_202055176.1">
    <property type="nucleotide sequence ID" value="NZ_JAEQMY010000001.1"/>
</dbReference>
<dbReference type="PANTHER" id="PTHR12277:SF79">
    <property type="entry name" value="XAA-PRO DIPEPTIDYL-PEPTIDASE-RELATED"/>
    <property type="match status" value="1"/>
</dbReference>
<proteinExistence type="predicted"/>
<keyword evidence="3" id="KW-1185">Reference proteome</keyword>
<dbReference type="InterPro" id="IPR000073">
    <property type="entry name" value="AB_hydrolase_1"/>
</dbReference>
<dbReference type="InterPro" id="IPR029058">
    <property type="entry name" value="AB_hydrolase_fold"/>
</dbReference>
<dbReference type="AlphaFoldDB" id="A0A936Z9F1"/>
<accession>A0A936Z9F1</accession>
<dbReference type="PANTHER" id="PTHR12277">
    <property type="entry name" value="ALPHA/BETA HYDROLASE DOMAIN-CONTAINING PROTEIN"/>
    <property type="match status" value="1"/>
</dbReference>
<keyword evidence="2" id="KW-0378">Hydrolase</keyword>
<protein>
    <submittedName>
        <fullName evidence="2">Alpha/beta fold hydrolase</fullName>
    </submittedName>
</protein>
<dbReference type="Gene3D" id="3.40.50.1820">
    <property type="entry name" value="alpha/beta hydrolase"/>
    <property type="match status" value="1"/>
</dbReference>
<sequence>MWFVYLILGISLLYAALVSVAALSQTRMLFPAQMAAANRPNLPPSAERLELTTADGVRLIGVRLGSRSDLKPALLGFGGNAWNAEAMGLYLHGLFPDHEVIAFHYRGYPPSGGQPSAKALLEDSLAIFDRLQQEPARRVVAVGFSIGSGVAAYLARHRPVDGLVLVTPFDSLKALAREHFPWAPTGLLLRHHMPTIDLVKDQRTSTALIAAGRDTIVPPRRTEPLRTAIPNLVLDRTVAEAGHNDLYGHPAFAAAMREALGRFEAPAPQQRP</sequence>
<dbReference type="Proteomes" id="UP000605848">
    <property type="component" value="Unassembled WGS sequence"/>
</dbReference>
<evidence type="ECO:0000259" key="1">
    <source>
        <dbReference type="Pfam" id="PF00561"/>
    </source>
</evidence>
<evidence type="ECO:0000313" key="2">
    <source>
        <dbReference type="EMBL" id="MBL0402492.1"/>
    </source>
</evidence>
<comment type="caution">
    <text evidence="2">The sequence shown here is derived from an EMBL/GenBank/DDBJ whole genome shotgun (WGS) entry which is preliminary data.</text>
</comment>
<reference evidence="2" key="1">
    <citation type="submission" date="2021-01" db="EMBL/GenBank/DDBJ databases">
        <title>Microvirga sp.</title>
        <authorList>
            <person name="Kim M.K."/>
        </authorList>
    </citation>
    <scope>NUCLEOTIDE SEQUENCE</scope>
    <source>
        <strain evidence="2">5420S-16</strain>
    </source>
</reference>
<organism evidence="2 3">
    <name type="scientific">Microvirga aerilata</name>
    <dbReference type="NCBI Taxonomy" id="670292"/>
    <lineage>
        <taxon>Bacteria</taxon>
        <taxon>Pseudomonadati</taxon>
        <taxon>Pseudomonadota</taxon>
        <taxon>Alphaproteobacteria</taxon>
        <taxon>Hyphomicrobiales</taxon>
        <taxon>Methylobacteriaceae</taxon>
        <taxon>Microvirga</taxon>
    </lineage>
</organism>
<dbReference type="SUPFAM" id="SSF53474">
    <property type="entry name" value="alpha/beta-Hydrolases"/>
    <property type="match status" value="1"/>
</dbReference>
<dbReference type="Pfam" id="PF00561">
    <property type="entry name" value="Abhydrolase_1"/>
    <property type="match status" value="1"/>
</dbReference>